<evidence type="ECO:0000313" key="2">
    <source>
        <dbReference type="Proteomes" id="UP000480548"/>
    </source>
</evidence>
<sequence>MLQEGLAPKVKTNIGFVLAAEFAKEWDRRSPKTVPNNGPRPSVSVSMAASRCGKLTAGPCGNGNIFIFDLKVCVFFFTDNMNYWSCGLLATTTDTTTTITTTRWKKRQKKKKRQKQ</sequence>
<organism evidence="1 2">
    <name type="scientific">Orbilia oligospora</name>
    <name type="common">Nematode-trapping fungus</name>
    <name type="synonym">Arthrobotrys oligospora</name>
    <dbReference type="NCBI Taxonomy" id="2813651"/>
    <lineage>
        <taxon>Eukaryota</taxon>
        <taxon>Fungi</taxon>
        <taxon>Dikarya</taxon>
        <taxon>Ascomycota</taxon>
        <taxon>Pezizomycotina</taxon>
        <taxon>Orbiliomycetes</taxon>
        <taxon>Orbiliales</taxon>
        <taxon>Orbiliaceae</taxon>
        <taxon>Orbilia</taxon>
    </lineage>
</organism>
<protein>
    <submittedName>
        <fullName evidence="1">Uncharacterized protein</fullName>
    </submittedName>
</protein>
<proteinExistence type="predicted"/>
<dbReference type="Proteomes" id="UP000480548">
    <property type="component" value="Unassembled WGS sequence"/>
</dbReference>
<name>A0A7C8NMF5_ORBOL</name>
<reference evidence="1 2" key="1">
    <citation type="submission" date="2019-06" db="EMBL/GenBank/DDBJ databases">
        <authorList>
            <person name="Palmer J.M."/>
        </authorList>
    </citation>
    <scope>NUCLEOTIDE SEQUENCE [LARGE SCALE GENOMIC DNA]</scope>
    <source>
        <strain evidence="1 2">TWF703</strain>
    </source>
</reference>
<comment type="caution">
    <text evidence="1">The sequence shown here is derived from an EMBL/GenBank/DDBJ whole genome shotgun (WGS) entry which is preliminary data.</text>
</comment>
<accession>A0A7C8NMF5</accession>
<dbReference type="AlphaFoldDB" id="A0A7C8NMF5"/>
<gene>
    <name evidence="1" type="ORF">TWF703_002694</name>
</gene>
<dbReference type="EMBL" id="WIQZ01000156">
    <property type="protein sequence ID" value="KAF3120236.1"/>
    <property type="molecule type" value="Genomic_DNA"/>
</dbReference>
<evidence type="ECO:0000313" key="1">
    <source>
        <dbReference type="EMBL" id="KAF3120236.1"/>
    </source>
</evidence>